<evidence type="ECO:0008006" key="4">
    <source>
        <dbReference type="Google" id="ProtNLM"/>
    </source>
</evidence>
<gene>
    <name evidence="2" type="ORF">CEP54_007192</name>
</gene>
<keyword evidence="1" id="KW-0732">Signal</keyword>
<accession>A0A428Q3A6</accession>
<evidence type="ECO:0000256" key="1">
    <source>
        <dbReference type="SAM" id="SignalP"/>
    </source>
</evidence>
<dbReference type="AlphaFoldDB" id="A0A428Q3A6"/>
<dbReference type="OrthoDB" id="4578803at2759"/>
<dbReference type="Proteomes" id="UP000288168">
    <property type="component" value="Unassembled WGS sequence"/>
</dbReference>
<comment type="caution">
    <text evidence="2">The sequence shown here is derived from an EMBL/GenBank/DDBJ whole genome shotgun (WGS) entry which is preliminary data.</text>
</comment>
<proteinExistence type="predicted"/>
<organism evidence="2 3">
    <name type="scientific">Fusarium duplospermum</name>
    <dbReference type="NCBI Taxonomy" id="1325734"/>
    <lineage>
        <taxon>Eukaryota</taxon>
        <taxon>Fungi</taxon>
        <taxon>Dikarya</taxon>
        <taxon>Ascomycota</taxon>
        <taxon>Pezizomycotina</taxon>
        <taxon>Sordariomycetes</taxon>
        <taxon>Hypocreomycetidae</taxon>
        <taxon>Hypocreales</taxon>
        <taxon>Nectriaceae</taxon>
        <taxon>Fusarium</taxon>
        <taxon>Fusarium solani species complex</taxon>
    </lineage>
</organism>
<dbReference type="EMBL" id="NKCI01000064">
    <property type="protein sequence ID" value="RSL59702.1"/>
    <property type="molecule type" value="Genomic_DNA"/>
</dbReference>
<feature type="chain" id="PRO_5019074222" description="Secreted protein" evidence="1">
    <location>
        <begin position="20"/>
        <end position="114"/>
    </location>
</feature>
<protein>
    <recommendedName>
        <fullName evidence="4">Secreted protein</fullName>
    </recommendedName>
</protein>
<evidence type="ECO:0000313" key="3">
    <source>
        <dbReference type="Proteomes" id="UP000288168"/>
    </source>
</evidence>
<reference evidence="2 3" key="1">
    <citation type="submission" date="2017-06" db="EMBL/GenBank/DDBJ databases">
        <title>Comparative genomic analysis of Ambrosia Fusariam Clade fungi.</title>
        <authorList>
            <person name="Stajich J.E."/>
            <person name="Carrillo J."/>
            <person name="Kijimoto T."/>
            <person name="Eskalen A."/>
            <person name="O'Donnell K."/>
            <person name="Kasson M."/>
        </authorList>
    </citation>
    <scope>NUCLEOTIDE SEQUENCE [LARGE SCALE GENOMIC DNA]</scope>
    <source>
        <strain evidence="2 3">NRRL62584</strain>
    </source>
</reference>
<feature type="signal peptide" evidence="1">
    <location>
        <begin position="1"/>
        <end position="19"/>
    </location>
</feature>
<keyword evidence="3" id="KW-1185">Reference proteome</keyword>
<evidence type="ECO:0000313" key="2">
    <source>
        <dbReference type="EMBL" id="RSL59702.1"/>
    </source>
</evidence>
<name>A0A428Q3A6_9HYPO</name>
<sequence length="114" mass="13000">MWSLPIFATLLALTPLSLAGKKCTTTTAPCPTVTTTAEICSTCILKECLALSTISNPRSCPPQDRHRHNLLPLRRKHLSRGLRVYFLHLRIHLRKPSSYHHQEARLSDCYFCSW</sequence>